<evidence type="ECO:0000256" key="11">
    <source>
        <dbReference type="ARBA" id="ARBA00049399"/>
    </source>
</evidence>
<dbReference type="EC" id="2.5.1.10" evidence="3"/>
<evidence type="ECO:0000256" key="9">
    <source>
        <dbReference type="ARBA" id="ARBA00032380"/>
    </source>
</evidence>
<dbReference type="InterPro" id="IPR033749">
    <property type="entry name" value="Polyprenyl_synt_CS"/>
</dbReference>
<evidence type="ECO:0000256" key="12">
    <source>
        <dbReference type="RuleBase" id="RU004466"/>
    </source>
</evidence>
<accession>A0A9D1W226</accession>
<keyword evidence="7" id="KW-0460">Magnesium</keyword>
<dbReference type="FunFam" id="1.10.600.10:FF:000001">
    <property type="entry name" value="Geranylgeranyl diphosphate synthase"/>
    <property type="match status" value="1"/>
</dbReference>
<protein>
    <recommendedName>
        <fullName evidence="4">Farnesyl diphosphate synthase</fullName>
        <ecNumber evidence="3">2.5.1.10</ecNumber>
    </recommendedName>
    <alternativeName>
        <fullName evidence="10">(2E,6E)-farnesyl diphosphate synthase</fullName>
    </alternativeName>
    <alternativeName>
        <fullName evidence="9">Geranyltranstransferase</fullName>
    </alternativeName>
</protein>
<comment type="catalytic activity">
    <reaction evidence="11">
        <text>isopentenyl diphosphate + (2E)-geranyl diphosphate = (2E,6E)-farnesyl diphosphate + diphosphate</text>
        <dbReference type="Rhea" id="RHEA:19361"/>
        <dbReference type="ChEBI" id="CHEBI:33019"/>
        <dbReference type="ChEBI" id="CHEBI:58057"/>
        <dbReference type="ChEBI" id="CHEBI:128769"/>
        <dbReference type="ChEBI" id="CHEBI:175763"/>
        <dbReference type="EC" id="2.5.1.10"/>
    </reaction>
</comment>
<dbReference type="CDD" id="cd00685">
    <property type="entry name" value="Trans_IPPS_HT"/>
    <property type="match status" value="1"/>
</dbReference>
<evidence type="ECO:0000256" key="1">
    <source>
        <dbReference type="ARBA" id="ARBA00001946"/>
    </source>
</evidence>
<evidence type="ECO:0000256" key="10">
    <source>
        <dbReference type="ARBA" id="ARBA00032873"/>
    </source>
</evidence>
<evidence type="ECO:0000256" key="4">
    <source>
        <dbReference type="ARBA" id="ARBA00015100"/>
    </source>
</evidence>
<gene>
    <name evidence="13" type="ORF">H9851_07720</name>
</gene>
<dbReference type="SUPFAM" id="SSF48576">
    <property type="entry name" value="Terpenoid synthases"/>
    <property type="match status" value="1"/>
</dbReference>
<dbReference type="GO" id="GO:0016114">
    <property type="term" value="P:terpenoid biosynthetic process"/>
    <property type="evidence" value="ECO:0007669"/>
    <property type="project" value="UniProtKB-ARBA"/>
</dbReference>
<dbReference type="GO" id="GO:0046872">
    <property type="term" value="F:metal ion binding"/>
    <property type="evidence" value="ECO:0007669"/>
    <property type="project" value="UniProtKB-KW"/>
</dbReference>
<organism evidence="13 14">
    <name type="scientific">Candidatus Borkfalkia faecavium</name>
    <dbReference type="NCBI Taxonomy" id="2838508"/>
    <lineage>
        <taxon>Bacteria</taxon>
        <taxon>Bacillati</taxon>
        <taxon>Bacillota</taxon>
        <taxon>Clostridia</taxon>
        <taxon>Christensenellales</taxon>
        <taxon>Christensenellaceae</taxon>
        <taxon>Candidatus Borkfalkia</taxon>
    </lineage>
</organism>
<proteinExistence type="inferred from homology"/>
<dbReference type="Pfam" id="PF00348">
    <property type="entry name" value="polyprenyl_synt"/>
    <property type="match status" value="1"/>
</dbReference>
<dbReference type="PROSITE" id="PS00723">
    <property type="entry name" value="POLYPRENYL_SYNTHASE_1"/>
    <property type="match status" value="1"/>
</dbReference>
<name>A0A9D1W226_9FIRM</name>
<dbReference type="GO" id="GO:0004337">
    <property type="term" value="F:(2E,6E)-farnesyl diphosphate synthase activity"/>
    <property type="evidence" value="ECO:0007669"/>
    <property type="project" value="UniProtKB-EC"/>
</dbReference>
<evidence type="ECO:0000256" key="3">
    <source>
        <dbReference type="ARBA" id="ARBA00012439"/>
    </source>
</evidence>
<dbReference type="InterPro" id="IPR000092">
    <property type="entry name" value="Polyprenyl_synt"/>
</dbReference>
<evidence type="ECO:0000256" key="2">
    <source>
        <dbReference type="ARBA" id="ARBA00006706"/>
    </source>
</evidence>
<dbReference type="EMBL" id="DXEW01000037">
    <property type="protein sequence ID" value="HIX51149.1"/>
    <property type="molecule type" value="Genomic_DNA"/>
</dbReference>
<dbReference type="InterPro" id="IPR053378">
    <property type="entry name" value="Prenyl_diphosphate_synthase"/>
</dbReference>
<comment type="similarity">
    <text evidence="2 12">Belongs to the FPP/GGPP synthase family.</text>
</comment>
<dbReference type="Gene3D" id="1.10.600.10">
    <property type="entry name" value="Farnesyl Diphosphate Synthase"/>
    <property type="match status" value="1"/>
</dbReference>
<sequence>MDTNFQQKTEQYRAAFEEALAHYMQGARFRPAVLDASVRYSLENGGKRIRPALMFAVTQMLGGKIADVEEFAVALEMIHTYSLIHDDLPAMDNDDFRRGRPSNHKQFGEGQAILAGDALLNEAYDICIRQCYNGKTYIDAAALLCGNAGGRGMVAGQAADLYYQLSGENAGRTEAEFIVLNKTAKMIVSAVTVPAVVYGADENIVGILSEFGKNLGFLFQITDDILDVTGDFAKLGKTLGKDAAEEKLSYVQLFGLDKSNEMADNYRDLCLRFLAQLPYDAAYLEEMVRAIRARQS</sequence>
<evidence type="ECO:0000256" key="8">
    <source>
        <dbReference type="ARBA" id="ARBA00023229"/>
    </source>
</evidence>
<keyword evidence="5 12" id="KW-0808">Transferase</keyword>
<evidence type="ECO:0000313" key="14">
    <source>
        <dbReference type="Proteomes" id="UP000886847"/>
    </source>
</evidence>
<evidence type="ECO:0000256" key="5">
    <source>
        <dbReference type="ARBA" id="ARBA00022679"/>
    </source>
</evidence>
<comment type="cofactor">
    <cofactor evidence="1">
        <name>Mg(2+)</name>
        <dbReference type="ChEBI" id="CHEBI:18420"/>
    </cofactor>
</comment>
<dbReference type="InterPro" id="IPR008949">
    <property type="entry name" value="Isoprenoid_synthase_dom_sf"/>
</dbReference>
<dbReference type="AlphaFoldDB" id="A0A9D1W226"/>
<dbReference type="SFLD" id="SFLDG01017">
    <property type="entry name" value="Polyprenyl_Transferase_Like"/>
    <property type="match status" value="1"/>
</dbReference>
<comment type="caution">
    <text evidence="13">The sequence shown here is derived from an EMBL/GenBank/DDBJ whole genome shotgun (WGS) entry which is preliminary data.</text>
</comment>
<evidence type="ECO:0000256" key="6">
    <source>
        <dbReference type="ARBA" id="ARBA00022723"/>
    </source>
</evidence>
<reference evidence="13" key="1">
    <citation type="journal article" date="2021" name="PeerJ">
        <title>Extensive microbial diversity within the chicken gut microbiome revealed by metagenomics and culture.</title>
        <authorList>
            <person name="Gilroy R."/>
            <person name="Ravi A."/>
            <person name="Getino M."/>
            <person name="Pursley I."/>
            <person name="Horton D.L."/>
            <person name="Alikhan N.F."/>
            <person name="Baker D."/>
            <person name="Gharbi K."/>
            <person name="Hall N."/>
            <person name="Watson M."/>
            <person name="Adriaenssens E.M."/>
            <person name="Foster-Nyarko E."/>
            <person name="Jarju S."/>
            <person name="Secka A."/>
            <person name="Antonio M."/>
            <person name="Oren A."/>
            <person name="Chaudhuri R.R."/>
            <person name="La Ragione R."/>
            <person name="Hildebrand F."/>
            <person name="Pallen M.J."/>
        </authorList>
    </citation>
    <scope>NUCLEOTIDE SEQUENCE</scope>
    <source>
        <strain evidence="13">2189</strain>
    </source>
</reference>
<keyword evidence="6" id="KW-0479">Metal-binding</keyword>
<dbReference type="NCBIfam" id="NF045485">
    <property type="entry name" value="FPPsyn"/>
    <property type="match status" value="1"/>
</dbReference>
<dbReference type="PANTHER" id="PTHR43281:SF1">
    <property type="entry name" value="FARNESYL DIPHOSPHATE SYNTHASE"/>
    <property type="match status" value="1"/>
</dbReference>
<dbReference type="GO" id="GO:0005737">
    <property type="term" value="C:cytoplasm"/>
    <property type="evidence" value="ECO:0007669"/>
    <property type="project" value="UniProtKB-ARBA"/>
</dbReference>
<dbReference type="PROSITE" id="PS00444">
    <property type="entry name" value="POLYPRENYL_SYNTHASE_2"/>
    <property type="match status" value="1"/>
</dbReference>
<keyword evidence="8" id="KW-0414">Isoprene biosynthesis</keyword>
<dbReference type="PANTHER" id="PTHR43281">
    <property type="entry name" value="FARNESYL DIPHOSPHATE SYNTHASE"/>
    <property type="match status" value="1"/>
</dbReference>
<reference evidence="13" key="2">
    <citation type="submission" date="2021-04" db="EMBL/GenBank/DDBJ databases">
        <authorList>
            <person name="Gilroy R."/>
        </authorList>
    </citation>
    <scope>NUCLEOTIDE SEQUENCE</scope>
    <source>
        <strain evidence="13">2189</strain>
    </source>
</reference>
<evidence type="ECO:0000313" key="13">
    <source>
        <dbReference type="EMBL" id="HIX51149.1"/>
    </source>
</evidence>
<evidence type="ECO:0000256" key="7">
    <source>
        <dbReference type="ARBA" id="ARBA00022842"/>
    </source>
</evidence>
<dbReference type="Proteomes" id="UP000886847">
    <property type="component" value="Unassembled WGS sequence"/>
</dbReference>
<dbReference type="SFLD" id="SFLDS00005">
    <property type="entry name" value="Isoprenoid_Synthase_Type_I"/>
    <property type="match status" value="1"/>
</dbReference>